<reference evidence="1" key="2">
    <citation type="submission" date="2021-04" db="EMBL/GenBank/DDBJ databases">
        <authorList>
            <person name="Gilroy R."/>
        </authorList>
    </citation>
    <scope>NUCLEOTIDE SEQUENCE</scope>
    <source>
        <strain evidence="1">ChiHcolR34-3080</strain>
    </source>
</reference>
<proteinExistence type="predicted"/>
<evidence type="ECO:0000313" key="2">
    <source>
        <dbReference type="Proteomes" id="UP000823933"/>
    </source>
</evidence>
<evidence type="ECO:0000313" key="1">
    <source>
        <dbReference type="EMBL" id="HIW08424.1"/>
    </source>
</evidence>
<name>A0A9D1Q9A1_9FIRM</name>
<accession>A0A9D1Q9A1</accession>
<dbReference type="AlphaFoldDB" id="A0A9D1Q9A1"/>
<dbReference type="EMBL" id="DXHQ01000037">
    <property type="protein sequence ID" value="HIW08424.1"/>
    <property type="molecule type" value="Genomic_DNA"/>
</dbReference>
<reference evidence="1" key="1">
    <citation type="journal article" date="2021" name="PeerJ">
        <title>Extensive microbial diversity within the chicken gut microbiome revealed by metagenomics and culture.</title>
        <authorList>
            <person name="Gilroy R."/>
            <person name="Ravi A."/>
            <person name="Getino M."/>
            <person name="Pursley I."/>
            <person name="Horton D.L."/>
            <person name="Alikhan N.F."/>
            <person name="Baker D."/>
            <person name="Gharbi K."/>
            <person name="Hall N."/>
            <person name="Watson M."/>
            <person name="Adriaenssens E.M."/>
            <person name="Foster-Nyarko E."/>
            <person name="Jarju S."/>
            <person name="Secka A."/>
            <person name="Antonio M."/>
            <person name="Oren A."/>
            <person name="Chaudhuri R.R."/>
            <person name="La Ragione R."/>
            <person name="Hildebrand F."/>
            <person name="Pallen M.J."/>
        </authorList>
    </citation>
    <scope>NUCLEOTIDE SEQUENCE</scope>
    <source>
        <strain evidence="1">ChiHcolR34-3080</strain>
    </source>
</reference>
<sequence length="70" mass="7628">MFYILHKRKLIPIDPDRVYAFCPQCGVLHAVDLQAEIADGDCDLLGTLTYCDECGKAIRAAALAATGKED</sequence>
<dbReference type="Proteomes" id="UP000823933">
    <property type="component" value="Unassembled WGS sequence"/>
</dbReference>
<comment type="caution">
    <text evidence="1">The sequence shown here is derived from an EMBL/GenBank/DDBJ whole genome shotgun (WGS) entry which is preliminary data.</text>
</comment>
<gene>
    <name evidence="1" type="ORF">H9890_03355</name>
</gene>
<protein>
    <submittedName>
        <fullName evidence="1">Uncharacterized protein</fullName>
    </submittedName>
</protein>
<organism evidence="1 2">
    <name type="scientific">Candidatus Faecalibacterium intestinigallinarum</name>
    <dbReference type="NCBI Taxonomy" id="2838581"/>
    <lineage>
        <taxon>Bacteria</taxon>
        <taxon>Bacillati</taxon>
        <taxon>Bacillota</taxon>
        <taxon>Clostridia</taxon>
        <taxon>Eubacteriales</taxon>
        <taxon>Oscillospiraceae</taxon>
        <taxon>Faecalibacterium</taxon>
    </lineage>
</organism>